<dbReference type="PANTHER" id="PTHR43433:SF1">
    <property type="entry name" value="BLL5160 PROTEIN"/>
    <property type="match status" value="1"/>
</dbReference>
<dbReference type="InterPro" id="IPR029058">
    <property type="entry name" value="AB_hydrolase_fold"/>
</dbReference>
<organism evidence="2 3">
    <name type="scientific">Chitinophaga oryzae</name>
    <dbReference type="NCBI Taxonomy" id="2725414"/>
    <lineage>
        <taxon>Bacteria</taxon>
        <taxon>Pseudomonadati</taxon>
        <taxon>Bacteroidota</taxon>
        <taxon>Chitinophagia</taxon>
        <taxon>Chitinophagales</taxon>
        <taxon>Chitinophagaceae</taxon>
        <taxon>Chitinophaga</taxon>
    </lineage>
</organism>
<dbReference type="Pfam" id="PF12697">
    <property type="entry name" value="Abhydrolase_6"/>
    <property type="match status" value="1"/>
</dbReference>
<dbReference type="EMBL" id="CP051205">
    <property type="protein sequence ID" value="QJB36084.1"/>
    <property type="molecule type" value="Genomic_DNA"/>
</dbReference>
<name>A0AAE6ZPK4_9BACT</name>
<dbReference type="GO" id="GO:0016787">
    <property type="term" value="F:hydrolase activity"/>
    <property type="evidence" value="ECO:0007669"/>
    <property type="project" value="UniProtKB-KW"/>
</dbReference>
<keyword evidence="2" id="KW-0378">Hydrolase</keyword>
<gene>
    <name evidence="2" type="ORF">HF329_11180</name>
</gene>
<dbReference type="AlphaFoldDB" id="A0AAE6ZPK4"/>
<feature type="domain" description="AB hydrolase-1" evidence="1">
    <location>
        <begin position="32"/>
        <end position="233"/>
    </location>
</feature>
<proteinExistence type="predicted"/>
<dbReference type="PANTHER" id="PTHR43433">
    <property type="entry name" value="HYDROLASE, ALPHA/BETA FOLD FAMILY PROTEIN"/>
    <property type="match status" value="1"/>
</dbReference>
<evidence type="ECO:0000259" key="1">
    <source>
        <dbReference type="Pfam" id="PF12697"/>
    </source>
</evidence>
<sequence>MQQAREKNGQYATINGIRMYYEIHGNDGGIPLVLIHGGGSTIPSNWGTLLPLLAPCYRVIAMELQAHGRTGDRNGPESFQQDAADVAALLQYLHIRQANIVGFSDGACTTMEIAIHHPAIAHKIVLISGNYKRAGMAPGFFEGLEKATFTDMPAPLTTAYLEVNPDQQGVVNMFNKDRAKRMAFRDRTAEDMQSISVPSLVIGGDRDVITTRHFVEMSQVIPGARLAILPGNHGSFIGERLTFEAGSPMPGITAGIIRAFLEDQP</sequence>
<accession>A0AAE6ZPK4</accession>
<reference evidence="3" key="1">
    <citation type="submission" date="2020-04" db="EMBL/GenBank/DDBJ databases">
        <authorList>
            <person name="Kittiwongwattana C."/>
        </authorList>
    </citation>
    <scope>NUCLEOTIDE SEQUENCE [LARGE SCALE GENOMIC DNA]</scope>
    <source>
        <strain evidence="3">1310</strain>
    </source>
</reference>
<dbReference type="Proteomes" id="UP000502421">
    <property type="component" value="Chromosome"/>
</dbReference>
<dbReference type="InterPro" id="IPR000073">
    <property type="entry name" value="AB_hydrolase_1"/>
</dbReference>
<dbReference type="Gene3D" id="3.40.50.1820">
    <property type="entry name" value="alpha/beta hydrolase"/>
    <property type="match status" value="1"/>
</dbReference>
<evidence type="ECO:0000313" key="3">
    <source>
        <dbReference type="Proteomes" id="UP000502421"/>
    </source>
</evidence>
<evidence type="ECO:0000313" key="2">
    <source>
        <dbReference type="EMBL" id="QJB36084.1"/>
    </source>
</evidence>
<protein>
    <submittedName>
        <fullName evidence="2">Alpha/beta fold hydrolase</fullName>
    </submittedName>
</protein>
<dbReference type="KEGG" id="coy:HF329_11180"/>
<dbReference type="InterPro" id="IPR050471">
    <property type="entry name" value="AB_hydrolase"/>
</dbReference>
<dbReference type="SUPFAM" id="SSF53474">
    <property type="entry name" value="alpha/beta-Hydrolases"/>
    <property type="match status" value="1"/>
</dbReference>